<dbReference type="Proteomes" id="UP000325780">
    <property type="component" value="Unassembled WGS sequence"/>
</dbReference>
<gene>
    <name evidence="8" type="ORF">BDV25DRAFT_90429</name>
</gene>
<evidence type="ECO:0000256" key="4">
    <source>
        <dbReference type="ARBA" id="ARBA00022946"/>
    </source>
</evidence>
<dbReference type="InterPro" id="IPR002575">
    <property type="entry name" value="Aminoglycoside_PTrfase"/>
</dbReference>
<comment type="similarity">
    <text evidence="2">Belongs to the AIM9 family.</text>
</comment>
<protein>
    <recommendedName>
        <fullName evidence="3">Altered inheritance of mitochondria protein 9, mitochondrial</fullName>
    </recommendedName>
    <alternativeName>
        <fullName evidence="6">Found in mitochondrial proteome protein 29</fullName>
    </alternativeName>
</protein>
<evidence type="ECO:0000256" key="1">
    <source>
        <dbReference type="ARBA" id="ARBA00004173"/>
    </source>
</evidence>
<dbReference type="GO" id="GO:0005739">
    <property type="term" value="C:mitochondrion"/>
    <property type="evidence" value="ECO:0007669"/>
    <property type="project" value="UniProtKB-SubCell"/>
</dbReference>
<name>A0A5N6TYV0_ASPAV</name>
<organism evidence="8 9">
    <name type="scientific">Aspergillus avenaceus</name>
    <dbReference type="NCBI Taxonomy" id="36643"/>
    <lineage>
        <taxon>Eukaryota</taxon>
        <taxon>Fungi</taxon>
        <taxon>Dikarya</taxon>
        <taxon>Ascomycota</taxon>
        <taxon>Pezizomycotina</taxon>
        <taxon>Eurotiomycetes</taxon>
        <taxon>Eurotiomycetidae</taxon>
        <taxon>Eurotiales</taxon>
        <taxon>Aspergillaceae</taxon>
        <taxon>Aspergillus</taxon>
        <taxon>Aspergillus subgen. Circumdati</taxon>
    </lineage>
</organism>
<evidence type="ECO:0000256" key="3">
    <source>
        <dbReference type="ARBA" id="ARBA00016197"/>
    </source>
</evidence>
<evidence type="ECO:0000259" key="7">
    <source>
        <dbReference type="Pfam" id="PF01636"/>
    </source>
</evidence>
<evidence type="ECO:0000256" key="2">
    <source>
        <dbReference type="ARBA" id="ARBA00005543"/>
    </source>
</evidence>
<comment type="subcellular location">
    <subcellularLocation>
        <location evidence="1">Mitochondrion</location>
    </subcellularLocation>
</comment>
<proteinExistence type="inferred from homology"/>
<reference evidence="8 9" key="1">
    <citation type="submission" date="2019-04" db="EMBL/GenBank/DDBJ databases">
        <title>Friends and foes A comparative genomics study of 23 Aspergillus species from section Flavi.</title>
        <authorList>
            <consortium name="DOE Joint Genome Institute"/>
            <person name="Kjaerbolling I."/>
            <person name="Vesth T."/>
            <person name="Frisvad J.C."/>
            <person name="Nybo J.L."/>
            <person name="Theobald S."/>
            <person name="Kildgaard S."/>
            <person name="Isbrandt T."/>
            <person name="Kuo A."/>
            <person name="Sato A."/>
            <person name="Lyhne E.K."/>
            <person name="Kogle M.E."/>
            <person name="Wiebenga A."/>
            <person name="Kun R.S."/>
            <person name="Lubbers R.J."/>
            <person name="Makela M.R."/>
            <person name="Barry K."/>
            <person name="Chovatia M."/>
            <person name="Clum A."/>
            <person name="Daum C."/>
            <person name="Haridas S."/>
            <person name="He G."/>
            <person name="LaButti K."/>
            <person name="Lipzen A."/>
            <person name="Mondo S."/>
            <person name="Riley R."/>
            <person name="Salamov A."/>
            <person name="Simmons B.A."/>
            <person name="Magnuson J.K."/>
            <person name="Henrissat B."/>
            <person name="Mortensen U.H."/>
            <person name="Larsen T.O."/>
            <person name="Devries R.P."/>
            <person name="Grigoriev I.V."/>
            <person name="Machida M."/>
            <person name="Baker S.E."/>
            <person name="Andersen M.R."/>
        </authorList>
    </citation>
    <scope>NUCLEOTIDE SEQUENCE [LARGE SCALE GENOMIC DNA]</scope>
    <source>
        <strain evidence="8 9">IBT 18842</strain>
    </source>
</reference>
<keyword evidence="9" id="KW-1185">Reference proteome</keyword>
<evidence type="ECO:0000256" key="5">
    <source>
        <dbReference type="ARBA" id="ARBA00023128"/>
    </source>
</evidence>
<dbReference type="AlphaFoldDB" id="A0A5N6TYV0"/>
<feature type="domain" description="Aminoglycoside phosphotransferase" evidence="7">
    <location>
        <begin position="3"/>
        <end position="259"/>
    </location>
</feature>
<sequence>MKDGRQLVAKIPNPNAGLPFLTTASEVATMDFVRTVAGIPAPKVYAWSAHANNTVGAEYIIMEKAEGVLLSTRWPSMSMEEKHQLIQSIIGFERSLLAHPFGSIGGIYYEKDTANMQNNSLPDAYTGYCVGPTPDRKFLEDGRRNFQTDKGPWNSTTDYILASTQRERQCIQQSRRFPRPEGIFGGPHSYQPTVEGKIGVLNDFEKVVPFLIPKDHNVTMPVLWHSDLHHDNIFVDPKTPSKVLAIIDWQSAHIAPLFQQVITPAFLDFEGPRPNEGLSAPSLPESFEELPPVEQQRAKALRSQQSLFKLYEIQSARGNRPVFNTLQACNTLGCQIISLASQVYNDGETVIRGQLMQLAEDWKQLHGNSGVPCPLVYTTDDISKHEVDQLKWEEGVQLMEDVLDSLGGAENGWQGWVSHDDYDQMKKKLEIVKGQFLDHMATGHGEREAWAKAWPFQDQ</sequence>
<dbReference type="InterPro" id="IPR011009">
    <property type="entry name" value="Kinase-like_dom_sf"/>
</dbReference>
<dbReference type="OrthoDB" id="2906425at2759"/>
<evidence type="ECO:0000313" key="8">
    <source>
        <dbReference type="EMBL" id="KAE8151558.1"/>
    </source>
</evidence>
<dbReference type="PANTHER" id="PTHR36091:SF1">
    <property type="entry name" value="ALTERED INHERITANCE OF MITOCHONDRIA PROTEIN 9, MITOCHONDRIAL"/>
    <property type="match status" value="1"/>
</dbReference>
<accession>A0A5N6TYV0</accession>
<keyword evidence="5" id="KW-0496">Mitochondrion</keyword>
<dbReference type="InterPro" id="IPR051035">
    <property type="entry name" value="Mito_inheritance_9"/>
</dbReference>
<evidence type="ECO:0000256" key="6">
    <source>
        <dbReference type="ARBA" id="ARBA00031849"/>
    </source>
</evidence>
<evidence type="ECO:0000313" key="9">
    <source>
        <dbReference type="Proteomes" id="UP000325780"/>
    </source>
</evidence>
<dbReference type="Gene3D" id="3.90.1200.10">
    <property type="match status" value="1"/>
</dbReference>
<keyword evidence="8" id="KW-0808">Transferase</keyword>
<dbReference type="PANTHER" id="PTHR36091">
    <property type="entry name" value="ALTERED INHERITANCE OF MITOCHONDRIA PROTEIN 9, MITOCHONDRIAL"/>
    <property type="match status" value="1"/>
</dbReference>
<keyword evidence="4" id="KW-0809">Transit peptide</keyword>
<dbReference type="Pfam" id="PF01636">
    <property type="entry name" value="APH"/>
    <property type="match status" value="1"/>
</dbReference>
<dbReference type="SUPFAM" id="SSF56112">
    <property type="entry name" value="Protein kinase-like (PK-like)"/>
    <property type="match status" value="1"/>
</dbReference>
<dbReference type="GO" id="GO:0016740">
    <property type="term" value="F:transferase activity"/>
    <property type="evidence" value="ECO:0007669"/>
    <property type="project" value="UniProtKB-KW"/>
</dbReference>
<dbReference type="EMBL" id="ML742068">
    <property type="protein sequence ID" value="KAE8151558.1"/>
    <property type="molecule type" value="Genomic_DNA"/>
</dbReference>